<keyword evidence="2" id="KW-1185">Reference proteome</keyword>
<organismHost>
    <name type="scientific">Chlorella</name>
    <dbReference type="NCBI Taxonomy" id="3071"/>
</organismHost>
<reference evidence="1 2" key="1">
    <citation type="journal article" date="2007" name="Virology">
        <title>Sequence and annotation of the 369-kb NY-2A and the 345-kb AR158 viruses that infect Chlorella NC64A.</title>
        <authorList>
            <person name="Fitzgerald L.A."/>
            <person name="Graves M.V."/>
            <person name="Li X."/>
            <person name="Feldblyum T."/>
            <person name="Nierman W.C."/>
            <person name="Van Etten J.L."/>
        </authorList>
    </citation>
    <scope>NUCLEOTIDE SEQUENCE [LARGE SCALE GENOMIC DNA]</scope>
    <source>
        <strain evidence="1 2">NY-2A</strain>
    </source>
</reference>
<dbReference type="GeneID" id="5659060"/>
<dbReference type="RefSeq" id="YP_001497433.1">
    <property type="nucleotide sequence ID" value="NC_009898.1"/>
</dbReference>
<proteinExistence type="predicted"/>
<evidence type="ECO:0000313" key="1">
    <source>
        <dbReference type="EMBL" id="ABT14636.1"/>
    </source>
</evidence>
<dbReference type="EMBL" id="DQ491002">
    <property type="protein sequence ID" value="ABT14636.1"/>
    <property type="molecule type" value="Genomic_DNA"/>
</dbReference>
<sequence>MFRSGFFEFFQKRTVDDTRIFHGIRTRQQRCEKKMILIFRNAIFHAFDMIAYGIYSHRIFLCEIHSISSRRICHRHESRSICI</sequence>
<organism evidence="1 2">
    <name type="scientific">Paramecium bursaria Chlorella virus NY2A</name>
    <name type="common">PBCV-NY2A</name>
    <dbReference type="NCBI Taxonomy" id="46021"/>
    <lineage>
        <taxon>Viruses</taxon>
        <taxon>Varidnaviria</taxon>
        <taxon>Bamfordvirae</taxon>
        <taxon>Nucleocytoviricota</taxon>
        <taxon>Megaviricetes</taxon>
        <taxon>Algavirales</taxon>
        <taxon>Phycodnaviridae</taxon>
        <taxon>Chlorovirus</taxon>
        <taxon>Chlorovirus americanus</taxon>
    </lineage>
</organism>
<dbReference type="KEGG" id="vg:5659060"/>
<dbReference type="Proteomes" id="UP000202419">
    <property type="component" value="Segment"/>
</dbReference>
<protein>
    <submittedName>
        <fullName evidence="1">Uncharacterized protein b237R</fullName>
    </submittedName>
</protein>
<accession>A7IWB2</accession>
<name>A7IWB2_PBCVN</name>
<gene>
    <name evidence="1" type="primary">b237R</name>
    <name evidence="1" type="ORF">NY2A_b237R</name>
</gene>
<evidence type="ECO:0000313" key="2">
    <source>
        <dbReference type="Proteomes" id="UP000202419"/>
    </source>
</evidence>